<evidence type="ECO:0000259" key="1">
    <source>
        <dbReference type="Pfam" id="PF10668"/>
    </source>
</evidence>
<keyword evidence="3" id="KW-1185">Reference proteome</keyword>
<reference evidence="2 3" key="1">
    <citation type="submission" date="2020-05" db="EMBL/GenBank/DDBJ databases">
        <title>Paenibacillus glebae, sp. nov., Paenibacillus humi sp. nov., Paenibacillus pedi sp. nov., Paenibacillus terrestris sp. nov. and Paenibacillus terricola sp. nov., isolated from a forest top soil sample.</title>
        <authorList>
            <person name="Qi S."/>
            <person name="Carlier A."/>
            <person name="Cnockaert M."/>
            <person name="Vandamme P."/>
        </authorList>
    </citation>
    <scope>NUCLEOTIDE SEQUENCE [LARGE SCALE GENOMIC DNA]</scope>
    <source>
        <strain evidence="2 3">LMG 29502</strain>
    </source>
</reference>
<protein>
    <recommendedName>
        <fullName evidence="1">PBSX phage terminase small subunit-like N-terminal domain-containing protein</fullName>
    </recommendedName>
</protein>
<feature type="domain" description="PBSX phage terminase small subunit-like N-terminal" evidence="1">
    <location>
        <begin position="20"/>
        <end position="58"/>
    </location>
</feature>
<name>A0ABX2DHD4_9BACL</name>
<dbReference type="Proteomes" id="UP000711047">
    <property type="component" value="Unassembled WGS sequence"/>
</dbReference>
<dbReference type="InterPro" id="IPR018925">
    <property type="entry name" value="XtmA-like_N"/>
</dbReference>
<dbReference type="Pfam" id="PF10668">
    <property type="entry name" value="Phage_terminase"/>
    <property type="match status" value="1"/>
</dbReference>
<comment type="caution">
    <text evidence="2">The sequence shown here is derived from an EMBL/GenBank/DDBJ whole genome shotgun (WGS) entry which is preliminary data.</text>
</comment>
<evidence type="ECO:0000313" key="3">
    <source>
        <dbReference type="Proteomes" id="UP000711047"/>
    </source>
</evidence>
<proteinExistence type="predicted"/>
<sequence>MVFFINPKYSFGVKDVNSKRKRSNRAEAEKMWLDSGGQLDLMGIVAQLNVSARPIGGWEKPLSAFSQEDPGH</sequence>
<dbReference type="RefSeq" id="WP_173126651.1">
    <property type="nucleotide sequence ID" value="NZ_JABMKX010000001.1"/>
</dbReference>
<gene>
    <name evidence="2" type="ORF">HQN87_01480</name>
</gene>
<organism evidence="2 3">
    <name type="scientific">Paenibacillus tritici</name>
    <dbReference type="NCBI Taxonomy" id="1873425"/>
    <lineage>
        <taxon>Bacteria</taxon>
        <taxon>Bacillati</taxon>
        <taxon>Bacillota</taxon>
        <taxon>Bacilli</taxon>
        <taxon>Bacillales</taxon>
        <taxon>Paenibacillaceae</taxon>
        <taxon>Paenibacillus</taxon>
    </lineage>
</organism>
<dbReference type="EMBL" id="JABMKX010000001">
    <property type="protein sequence ID" value="NQX43987.1"/>
    <property type="molecule type" value="Genomic_DNA"/>
</dbReference>
<evidence type="ECO:0000313" key="2">
    <source>
        <dbReference type="EMBL" id="NQX43987.1"/>
    </source>
</evidence>
<accession>A0ABX2DHD4</accession>